<keyword evidence="9" id="KW-1185">Reference proteome</keyword>
<dbReference type="Pfam" id="PF20684">
    <property type="entry name" value="Fung_rhodopsin"/>
    <property type="match status" value="1"/>
</dbReference>
<comment type="similarity">
    <text evidence="5">Belongs to the SAT4 family.</text>
</comment>
<evidence type="ECO:0000256" key="2">
    <source>
        <dbReference type="ARBA" id="ARBA00022692"/>
    </source>
</evidence>
<evidence type="ECO:0000256" key="5">
    <source>
        <dbReference type="ARBA" id="ARBA00038359"/>
    </source>
</evidence>
<keyword evidence="4 6" id="KW-0472">Membrane</keyword>
<dbReference type="InterPro" id="IPR052337">
    <property type="entry name" value="SAT4-like"/>
</dbReference>
<evidence type="ECO:0000313" key="8">
    <source>
        <dbReference type="EMBL" id="KAK5632244.1"/>
    </source>
</evidence>
<dbReference type="AlphaFoldDB" id="A0AAN7URA4"/>
<dbReference type="PANTHER" id="PTHR33048">
    <property type="entry name" value="PTH11-LIKE INTEGRAL MEMBRANE PROTEIN (AFU_ORTHOLOGUE AFUA_5G11245)"/>
    <property type="match status" value="1"/>
</dbReference>
<accession>A0AAN7URA4</accession>
<protein>
    <recommendedName>
        <fullName evidence="7">Rhodopsin domain-containing protein</fullName>
    </recommendedName>
</protein>
<feature type="transmembrane region" description="Helical" evidence="6">
    <location>
        <begin position="194"/>
        <end position="216"/>
    </location>
</feature>
<evidence type="ECO:0000256" key="1">
    <source>
        <dbReference type="ARBA" id="ARBA00004141"/>
    </source>
</evidence>
<evidence type="ECO:0000313" key="9">
    <source>
        <dbReference type="Proteomes" id="UP001305414"/>
    </source>
</evidence>
<dbReference type="GO" id="GO:0016020">
    <property type="term" value="C:membrane"/>
    <property type="evidence" value="ECO:0007669"/>
    <property type="project" value="UniProtKB-SubCell"/>
</dbReference>
<dbReference type="EMBL" id="JAWHQM010000023">
    <property type="protein sequence ID" value="KAK5632244.1"/>
    <property type="molecule type" value="Genomic_DNA"/>
</dbReference>
<feature type="transmembrane region" description="Helical" evidence="6">
    <location>
        <begin position="38"/>
        <end position="62"/>
    </location>
</feature>
<sequence length="327" mass="36090">MASPLGAGNIVVSTIFPLAAIVALALRLRARHASVGSWFIDDYLIIIALANSELPAVAIYSLGTSILLTSIDDLVGILKLEYADELVMIVSSTFTKLSIVYFYRRVLPPYRKSIPTTILLVLVYAWGVAYLATSLFSCIPISGRWDPRSIGYCYSTHQINEAFDISDLIINITILVQPITRMREFQSLPARMKGLIGGIISLGILFIIIIIIRIAISSYSNGSLDVSNYLAKLSLLVQLEASLFVIYACTLSLGNRVSSHPVSSVEKIQEKVPYEKPELAAEDIPRQVRELDSTNIVELPVPTPELMGTVQSHQLDDMSMTRSREQI</sequence>
<feature type="transmembrane region" description="Helical" evidence="6">
    <location>
        <begin position="236"/>
        <end position="254"/>
    </location>
</feature>
<evidence type="ECO:0000256" key="3">
    <source>
        <dbReference type="ARBA" id="ARBA00022989"/>
    </source>
</evidence>
<dbReference type="InterPro" id="IPR049326">
    <property type="entry name" value="Rhodopsin_dom_fungi"/>
</dbReference>
<reference evidence="8 9" key="1">
    <citation type="submission" date="2023-10" db="EMBL/GenBank/DDBJ databases">
        <title>Draft genome sequence of Xylaria bambusicola isolate GMP-LS, the root and basal stem rot pathogen of sugarcane in Indonesia.</title>
        <authorList>
            <person name="Selvaraj P."/>
            <person name="Muralishankar V."/>
            <person name="Muruganantham S."/>
            <person name="Sp S."/>
            <person name="Haryani S."/>
            <person name="Lau K.J.X."/>
            <person name="Naqvi N.I."/>
        </authorList>
    </citation>
    <scope>NUCLEOTIDE SEQUENCE [LARGE SCALE GENOMIC DNA]</scope>
    <source>
        <strain evidence="8">GMP-LS</strain>
    </source>
</reference>
<gene>
    <name evidence="8" type="ORF">RRF57_007958</name>
</gene>
<dbReference type="PANTHER" id="PTHR33048:SF47">
    <property type="entry name" value="INTEGRAL MEMBRANE PROTEIN-RELATED"/>
    <property type="match status" value="1"/>
</dbReference>
<feature type="transmembrane region" description="Helical" evidence="6">
    <location>
        <begin position="6"/>
        <end position="26"/>
    </location>
</feature>
<evidence type="ECO:0000256" key="4">
    <source>
        <dbReference type="ARBA" id="ARBA00023136"/>
    </source>
</evidence>
<name>A0AAN7URA4_9PEZI</name>
<evidence type="ECO:0000256" key="6">
    <source>
        <dbReference type="SAM" id="Phobius"/>
    </source>
</evidence>
<comment type="subcellular location">
    <subcellularLocation>
        <location evidence="1">Membrane</location>
        <topology evidence="1">Multi-pass membrane protein</topology>
    </subcellularLocation>
</comment>
<evidence type="ECO:0000259" key="7">
    <source>
        <dbReference type="Pfam" id="PF20684"/>
    </source>
</evidence>
<keyword evidence="3 6" id="KW-1133">Transmembrane helix</keyword>
<keyword evidence="2 6" id="KW-0812">Transmembrane</keyword>
<feature type="transmembrane region" description="Helical" evidence="6">
    <location>
        <begin position="115"/>
        <end position="142"/>
    </location>
</feature>
<feature type="domain" description="Rhodopsin" evidence="7">
    <location>
        <begin position="26"/>
        <end position="252"/>
    </location>
</feature>
<comment type="caution">
    <text evidence="8">The sequence shown here is derived from an EMBL/GenBank/DDBJ whole genome shotgun (WGS) entry which is preliminary data.</text>
</comment>
<proteinExistence type="inferred from homology"/>
<dbReference type="Proteomes" id="UP001305414">
    <property type="component" value="Unassembled WGS sequence"/>
</dbReference>
<organism evidence="8 9">
    <name type="scientific">Xylaria bambusicola</name>
    <dbReference type="NCBI Taxonomy" id="326684"/>
    <lineage>
        <taxon>Eukaryota</taxon>
        <taxon>Fungi</taxon>
        <taxon>Dikarya</taxon>
        <taxon>Ascomycota</taxon>
        <taxon>Pezizomycotina</taxon>
        <taxon>Sordariomycetes</taxon>
        <taxon>Xylariomycetidae</taxon>
        <taxon>Xylariales</taxon>
        <taxon>Xylariaceae</taxon>
        <taxon>Xylaria</taxon>
    </lineage>
</organism>